<organism evidence="1 2">
    <name type="scientific">Engystomops pustulosus</name>
    <name type="common">Tungara frog</name>
    <name type="synonym">Physalaemus pustulosus</name>
    <dbReference type="NCBI Taxonomy" id="76066"/>
    <lineage>
        <taxon>Eukaryota</taxon>
        <taxon>Metazoa</taxon>
        <taxon>Chordata</taxon>
        <taxon>Craniata</taxon>
        <taxon>Vertebrata</taxon>
        <taxon>Euteleostomi</taxon>
        <taxon>Amphibia</taxon>
        <taxon>Batrachia</taxon>
        <taxon>Anura</taxon>
        <taxon>Neobatrachia</taxon>
        <taxon>Hyloidea</taxon>
        <taxon>Leptodactylidae</taxon>
        <taxon>Leiuperinae</taxon>
        <taxon>Engystomops</taxon>
    </lineage>
</organism>
<dbReference type="AlphaFoldDB" id="A0AAV6ZM44"/>
<proteinExistence type="predicted"/>
<keyword evidence="2" id="KW-1185">Reference proteome</keyword>
<name>A0AAV6ZM44_ENGPU</name>
<gene>
    <name evidence="1" type="ORF">GDO81_028738</name>
</gene>
<sequence>MSRPSVSNKYHIIRDLRLPSISRSSISDKYGLETPLISSSSIEHQYGTETLTISKSSV</sequence>
<comment type="caution">
    <text evidence="1">The sequence shown here is derived from an EMBL/GenBank/DDBJ whole genome shotgun (WGS) entry which is preliminary data.</text>
</comment>
<protein>
    <submittedName>
        <fullName evidence="1">Uncharacterized protein</fullName>
    </submittedName>
</protein>
<dbReference type="EMBL" id="WNYA01000088">
    <property type="protein sequence ID" value="KAG8550106.1"/>
    <property type="molecule type" value="Genomic_DNA"/>
</dbReference>
<evidence type="ECO:0000313" key="2">
    <source>
        <dbReference type="Proteomes" id="UP000824782"/>
    </source>
</evidence>
<accession>A0AAV6ZM44</accession>
<evidence type="ECO:0000313" key="1">
    <source>
        <dbReference type="EMBL" id="KAG8550106.1"/>
    </source>
</evidence>
<dbReference type="Proteomes" id="UP000824782">
    <property type="component" value="Unassembled WGS sequence"/>
</dbReference>
<reference evidence="1" key="1">
    <citation type="thesis" date="2020" institute="ProQuest LLC" country="789 East Eisenhower Parkway, Ann Arbor, MI, USA">
        <title>Comparative Genomics and Chromosome Evolution.</title>
        <authorList>
            <person name="Mudd A.B."/>
        </authorList>
    </citation>
    <scope>NUCLEOTIDE SEQUENCE</scope>
    <source>
        <strain evidence="1">237g6f4</strain>
        <tissue evidence="1">Blood</tissue>
    </source>
</reference>